<dbReference type="PRINTS" id="PR00723">
    <property type="entry name" value="SUBTILISIN"/>
</dbReference>
<feature type="active site" description="Charge relay system" evidence="11">
    <location>
        <position position="275"/>
    </location>
</feature>
<evidence type="ECO:0000256" key="5">
    <source>
        <dbReference type="ARBA" id="ARBA00022670"/>
    </source>
</evidence>
<evidence type="ECO:0000256" key="4">
    <source>
        <dbReference type="ARBA" id="ARBA00022490"/>
    </source>
</evidence>
<feature type="domain" description="HYDIN/VesB/CFA65-like Ig-like" evidence="16">
    <location>
        <begin position="501"/>
        <end position="578"/>
    </location>
</feature>
<evidence type="ECO:0000256" key="11">
    <source>
        <dbReference type="PROSITE-ProRule" id="PRU01240"/>
    </source>
</evidence>
<dbReference type="PROSITE" id="PS00136">
    <property type="entry name" value="SUBTILASE_ASP"/>
    <property type="match status" value="1"/>
</dbReference>
<feature type="signal peptide" evidence="13">
    <location>
        <begin position="1"/>
        <end position="35"/>
    </location>
</feature>
<feature type="domain" description="PA" evidence="15">
    <location>
        <begin position="818"/>
        <end position="890"/>
    </location>
</feature>
<dbReference type="EC" id="3.4.21.62" evidence="17"/>
<evidence type="ECO:0000313" key="17">
    <source>
        <dbReference type="EMBL" id="QYC43058.1"/>
    </source>
</evidence>
<dbReference type="InterPro" id="IPR023828">
    <property type="entry name" value="Peptidase_S8_Ser-AS"/>
</dbReference>
<dbReference type="InterPro" id="IPR003137">
    <property type="entry name" value="PA_domain"/>
</dbReference>
<dbReference type="EMBL" id="CP068985">
    <property type="protein sequence ID" value="QYC43058.1"/>
    <property type="molecule type" value="Genomic_DNA"/>
</dbReference>
<dbReference type="InterPro" id="IPR015500">
    <property type="entry name" value="Peptidase_S8_subtilisin-rel"/>
</dbReference>
<evidence type="ECO:0000256" key="1">
    <source>
        <dbReference type="ARBA" id="ARBA00004138"/>
    </source>
</evidence>
<evidence type="ECO:0000259" key="16">
    <source>
        <dbReference type="Pfam" id="PF22544"/>
    </source>
</evidence>
<comment type="subcellular location">
    <subcellularLocation>
        <location evidence="1">Cell projection</location>
        <location evidence="1">Cilium</location>
    </subcellularLocation>
    <subcellularLocation>
        <location evidence="2">Cytoplasm</location>
    </subcellularLocation>
</comment>
<feature type="chain" id="PRO_5046445216" evidence="13">
    <location>
        <begin position="36"/>
        <end position="1255"/>
    </location>
</feature>
<keyword evidence="9" id="KW-0969">Cilium</keyword>
<evidence type="ECO:0000259" key="15">
    <source>
        <dbReference type="Pfam" id="PF02225"/>
    </source>
</evidence>
<dbReference type="Pfam" id="PF22544">
    <property type="entry name" value="HYDIN_VesB_CFA65-like_Ig"/>
    <property type="match status" value="1"/>
</dbReference>
<evidence type="ECO:0000256" key="8">
    <source>
        <dbReference type="ARBA" id="ARBA00022825"/>
    </source>
</evidence>
<keyword evidence="5 11" id="KW-0645">Protease</keyword>
<dbReference type="InterPro" id="IPR000209">
    <property type="entry name" value="Peptidase_S8/S53_dom"/>
</dbReference>
<proteinExistence type="inferred from homology"/>
<accession>A0ABX8U5Z0</accession>
<gene>
    <name evidence="17" type="primary">apr5</name>
    <name evidence="17" type="ORF">Nocox_27310</name>
</gene>
<dbReference type="InterPro" id="IPR023827">
    <property type="entry name" value="Peptidase_S8_Asp-AS"/>
</dbReference>
<dbReference type="GO" id="GO:0004252">
    <property type="term" value="F:serine-type endopeptidase activity"/>
    <property type="evidence" value="ECO:0007669"/>
    <property type="project" value="UniProtKB-EC"/>
</dbReference>
<dbReference type="PANTHER" id="PTHR43399">
    <property type="entry name" value="SUBTILISIN-RELATED"/>
    <property type="match status" value="1"/>
</dbReference>
<dbReference type="InterPro" id="IPR022398">
    <property type="entry name" value="Peptidase_S8_His-AS"/>
</dbReference>
<dbReference type="SUPFAM" id="SSF52743">
    <property type="entry name" value="Subtilisin-like"/>
    <property type="match status" value="1"/>
</dbReference>
<evidence type="ECO:0000256" key="12">
    <source>
        <dbReference type="RuleBase" id="RU003355"/>
    </source>
</evidence>
<keyword evidence="7 11" id="KW-0378">Hydrolase</keyword>
<dbReference type="Gene3D" id="3.40.50.200">
    <property type="entry name" value="Peptidase S8/S53 domain"/>
    <property type="match status" value="1"/>
</dbReference>
<reference evidence="17 18" key="1">
    <citation type="journal article" date="2021" name="ACS Chem. Biol.">
        <title>Genomic-Led Discovery of a Novel Glycopeptide Antibiotic by Nonomuraea coxensis DSM 45129.</title>
        <authorList>
            <person name="Yushchuk O."/>
            <person name="Vior N.M."/>
            <person name="Andreo-Vidal A."/>
            <person name="Berini F."/>
            <person name="Ruckert C."/>
            <person name="Busche T."/>
            <person name="Binda E."/>
            <person name="Kalinowski J."/>
            <person name="Truman A.W."/>
            <person name="Marinelli F."/>
        </authorList>
    </citation>
    <scope>NUCLEOTIDE SEQUENCE [LARGE SCALE GENOMIC DNA]</scope>
    <source>
        <strain evidence="17 18">DSM 45129</strain>
    </source>
</reference>
<dbReference type="InterPro" id="IPR036852">
    <property type="entry name" value="Peptidase_S8/S53_dom_sf"/>
</dbReference>
<feature type="active site" description="Charge relay system" evidence="11">
    <location>
        <position position="432"/>
    </location>
</feature>
<evidence type="ECO:0000256" key="6">
    <source>
        <dbReference type="ARBA" id="ARBA00022729"/>
    </source>
</evidence>
<dbReference type="PROSITE" id="PS00137">
    <property type="entry name" value="SUBTILASE_HIS"/>
    <property type="match status" value="1"/>
</dbReference>
<dbReference type="Gene3D" id="3.50.30.30">
    <property type="match status" value="1"/>
</dbReference>
<dbReference type="PANTHER" id="PTHR43399:SF4">
    <property type="entry name" value="CELL WALL-ASSOCIATED PROTEASE"/>
    <property type="match status" value="1"/>
</dbReference>
<dbReference type="InterPro" id="IPR013783">
    <property type="entry name" value="Ig-like_fold"/>
</dbReference>
<comment type="similarity">
    <text evidence="3 11 12">Belongs to the peptidase S8 family.</text>
</comment>
<protein>
    <submittedName>
        <fullName evidence="17">Subtilisin</fullName>
        <ecNumber evidence="17">3.4.21.62</ecNumber>
    </submittedName>
</protein>
<evidence type="ECO:0000256" key="9">
    <source>
        <dbReference type="ARBA" id="ARBA00023069"/>
    </source>
</evidence>
<feature type="active site" description="Charge relay system" evidence="11">
    <location>
        <position position="243"/>
    </location>
</feature>
<evidence type="ECO:0000256" key="2">
    <source>
        <dbReference type="ARBA" id="ARBA00004496"/>
    </source>
</evidence>
<dbReference type="PROSITE" id="PS00138">
    <property type="entry name" value="SUBTILASE_SER"/>
    <property type="match status" value="1"/>
</dbReference>
<evidence type="ECO:0000256" key="3">
    <source>
        <dbReference type="ARBA" id="ARBA00011073"/>
    </source>
</evidence>
<dbReference type="PROSITE" id="PS51892">
    <property type="entry name" value="SUBTILASE"/>
    <property type="match status" value="1"/>
</dbReference>
<keyword evidence="8 11" id="KW-0720">Serine protease</keyword>
<evidence type="ECO:0000256" key="10">
    <source>
        <dbReference type="ARBA" id="ARBA00023273"/>
    </source>
</evidence>
<name>A0ABX8U5Z0_9ACTN</name>
<dbReference type="RefSeq" id="WP_157383454.1">
    <property type="nucleotide sequence ID" value="NZ_CP068985.1"/>
</dbReference>
<dbReference type="Proteomes" id="UP000824681">
    <property type="component" value="Chromosome"/>
</dbReference>
<dbReference type="Pfam" id="PF02225">
    <property type="entry name" value="PA"/>
    <property type="match status" value="1"/>
</dbReference>
<organism evidence="17 18">
    <name type="scientific">Nonomuraea coxensis DSM 45129</name>
    <dbReference type="NCBI Taxonomy" id="1122611"/>
    <lineage>
        <taxon>Bacteria</taxon>
        <taxon>Bacillati</taxon>
        <taxon>Actinomycetota</taxon>
        <taxon>Actinomycetes</taxon>
        <taxon>Streptosporangiales</taxon>
        <taxon>Streptosporangiaceae</taxon>
        <taxon>Nonomuraea</taxon>
    </lineage>
</organism>
<keyword evidence="10" id="KW-0966">Cell projection</keyword>
<keyword evidence="4" id="KW-0963">Cytoplasm</keyword>
<keyword evidence="6 13" id="KW-0732">Signal</keyword>
<dbReference type="InterPro" id="IPR051048">
    <property type="entry name" value="Peptidase_S8/S53_subtilisin"/>
</dbReference>
<dbReference type="InterPro" id="IPR053879">
    <property type="entry name" value="HYDIN_VesB_CFA65-like_Ig"/>
</dbReference>
<evidence type="ECO:0000259" key="14">
    <source>
        <dbReference type="Pfam" id="PF00082"/>
    </source>
</evidence>
<dbReference type="Gene3D" id="2.60.40.10">
    <property type="entry name" value="Immunoglobulins"/>
    <property type="match status" value="1"/>
</dbReference>
<keyword evidence="18" id="KW-1185">Reference proteome</keyword>
<evidence type="ECO:0000313" key="18">
    <source>
        <dbReference type="Proteomes" id="UP000824681"/>
    </source>
</evidence>
<dbReference type="Pfam" id="PF00082">
    <property type="entry name" value="Peptidase_S8"/>
    <property type="match status" value="1"/>
</dbReference>
<sequence>MPGRLGRAGRRRRGAVTAAVLAVAASLLTAPAARAGAAAPVEFTGTFTGTFTGLPQGEEITLVTGDRVRVRAVDGGHSTVTVTPAPRADGSVPAFQVLESDGAVSVIPDDVAALVPGRLDAALFDVTALAEQGYGDAVPLILTYAADAPKAVLPALKQVRTLESIGGAGVTLAAADAAGLGAELTRLAAAPRARTAGPLSGVTKIWLDRRIRPDLAASVPRIGAPQAWAAGFDGTGATVAVLDTGVDATHPDLAGRVADRRDLTGGETAGDPHGHGTHVASTVAGAKGVAPGAKLLDGRVLDADGYGLSSWIIDGMEWAAAEKHADIVNLSLGSPEPGGPLTDALSRLSAAHGTLFVVAAGNDGCERCVGAPGDAPEALTVGAVDDADRLADFSSRGPAGAGDDVKPDVTAPGVDITAAKAGGGELTMSGTSMATPHVAGAAALLRQARPGVTAAELKALLMASAVPGADIPADAQGAGRIDVAAALKAGVVASSGGSAAFGRVAPGERPARTVTYRNLGQTPAELDLSAGNGFAVEPAALTVPAGGTAQATVTVEAAGPGALREELTAAVAGGPPVRTLLTATVDEKRVELRVRGIARDGRPARGGFTVLDLDEGTLAGRLLPGDPAEPCTDQKYGSGTCLLVRPGTYSVLGHVFTMPADQDSTASGKPLNESLLGDPELRITEDTEVVLDAREAVEVLVDTPDHETKRNTGAAAALMWYRSGGQGTALRGGTTITPGSQIEERLFVQPTRKVTKGTFVVATRWRLQAPAIAFTAPGLRLTPEYVDPVHFSDFAAEYPRLDGTRALLAVDAGRGSAKEIEARDLRGRLAVIRRTADVPVATQANAAAAAGAAMVAVWADRPGADAGAGGSGVKLAVPTVRLSHEEGLALTARLRLLPLPVVAKGVTASPYAYDLYLREQGRVPDRLRYTVRARSLARIDTAYHSQLAGDVTANEARFAFEPWDAVSVATNLPLAKVPRTRADYVTPDPGVRWTTSAISPERPYNTMWPHPQTPRLSMASPEFRAYEAGERGERSVFRQPLLPGVNPRNPVRREGDLLRISMQGFVDAGGNFGEAYTSDFEHGLKTDFRVYRDDTLMWRTNYLPAGSGVVPAGRARYRIEYDVANEAVWARMSTRTRAVWTFASAHAAQAEVLPLLMARFDAPVDLRNQAGSRTLRLTVSHQEGAEASAVKDVALEVSYDDGATWSAARLRSTGGGGYTTTLGHARPGFVSLRLTAADAAGGTLSQEVIRAYALR</sequence>
<evidence type="ECO:0000256" key="7">
    <source>
        <dbReference type="ARBA" id="ARBA00022801"/>
    </source>
</evidence>
<evidence type="ECO:0000256" key="13">
    <source>
        <dbReference type="SAM" id="SignalP"/>
    </source>
</evidence>
<feature type="domain" description="Peptidase S8/S53" evidence="14">
    <location>
        <begin position="234"/>
        <end position="479"/>
    </location>
</feature>